<feature type="transmembrane region" description="Helical" evidence="12">
    <location>
        <begin position="359"/>
        <end position="379"/>
    </location>
</feature>
<evidence type="ECO:0000259" key="14">
    <source>
        <dbReference type="PROSITE" id="PS51098"/>
    </source>
</evidence>
<keyword evidence="4" id="KW-0762">Sugar transport</keyword>
<keyword evidence="17" id="KW-1185">Reference proteome</keyword>
<dbReference type="SUPFAM" id="SSF51261">
    <property type="entry name" value="Duplicated hybrid motif"/>
    <property type="match status" value="1"/>
</dbReference>
<dbReference type="PROSITE" id="PS51098">
    <property type="entry name" value="PTS_EIIB_TYPE_1"/>
    <property type="match status" value="1"/>
</dbReference>
<dbReference type="SUPFAM" id="SSF55604">
    <property type="entry name" value="Glucose permease domain IIB"/>
    <property type="match status" value="1"/>
</dbReference>
<feature type="transmembrane region" description="Helical" evidence="12">
    <location>
        <begin position="328"/>
        <end position="347"/>
    </location>
</feature>
<proteinExistence type="predicted"/>
<sequence>MSKQYAPLAADIVRLVGGKANITEAYHCQTRLRFALKDESAVALDELNATEGIAKTLSKGGVFQVVVGMHVKDVFDEVERELGDLSANAKDDDGPAKGKRKNVGSAVIEFVSSVFQPLIPALSGAGMVKALLALLVVLKVVNTGSQTYVLVNLFADAVFYFLPVLLAFSAAQKLKISPILAAAVAAMMLHPNWVALVTKKEPVSFFEILPFPLVNYSGAVIPIILVIFAQYYVERSLTRVIPKSVNLVFVPMLTFLIMGTLALGVLGPIGSILSGYLGSFFTFLSTNAAWAPALLVGATLPVMVMFGLHNGIAPLGVVQLAQTGKESIFGPGALVSNIAMGAASLVVAFRTKDKKTRQIATAGGITGLMGITEPILYGVALPKRYPLIAAMIGGGAGGLYAGLSQAHRFATGSSGLPAVLLYIGDNTLANMINIIIALVISAVVSAVLTFILSFKFEKSAGEAAPAAGDAFTAPSGRRSSVAESTVVSGGQGSTATLVRTETVELAAPCAGSVVPLAEVSDPVFASGAMGPGIAVEPSSSVIASPVSGTIAVAMKTGHAFGIKTDDGAEVLVHVGIDTVTMKGEGFHGALERGTRVEVGQPLVTADLDAIRAAGHPATVLVVVTNGPKDAPVEQLESGSVVAGAAIAAVGR</sequence>
<dbReference type="Gene3D" id="3.30.1360.60">
    <property type="entry name" value="Glucose permease domain IIB"/>
    <property type="match status" value="1"/>
</dbReference>
<evidence type="ECO:0000256" key="5">
    <source>
        <dbReference type="ARBA" id="ARBA00022679"/>
    </source>
</evidence>
<evidence type="ECO:0000256" key="12">
    <source>
        <dbReference type="SAM" id="Phobius"/>
    </source>
</evidence>
<feature type="transmembrane region" description="Helical" evidence="12">
    <location>
        <begin position="431"/>
        <end position="452"/>
    </location>
</feature>
<dbReference type="NCBIfam" id="TIGR01995">
    <property type="entry name" value="PTS-II-ABC-beta"/>
    <property type="match status" value="1"/>
</dbReference>
<dbReference type="PANTHER" id="PTHR30175">
    <property type="entry name" value="PHOSPHOTRANSFERASE SYSTEM TRANSPORT PROTEIN"/>
    <property type="match status" value="1"/>
</dbReference>
<dbReference type="InterPro" id="IPR036878">
    <property type="entry name" value="Glu_permease_IIB"/>
</dbReference>
<feature type="domain" description="PTS EIIA type-1" evidence="13">
    <location>
        <begin position="521"/>
        <end position="625"/>
    </location>
</feature>
<evidence type="ECO:0000259" key="15">
    <source>
        <dbReference type="PROSITE" id="PS51103"/>
    </source>
</evidence>
<dbReference type="CDD" id="cd00212">
    <property type="entry name" value="PTS_IIB_glc"/>
    <property type="match status" value="1"/>
</dbReference>
<dbReference type="Gene3D" id="2.70.70.10">
    <property type="entry name" value="Glucose Permease (Domain IIA)"/>
    <property type="match status" value="1"/>
</dbReference>
<organism evidence="16 17">
    <name type="scientific">Arthrobacter gyeryongensis</name>
    <dbReference type="NCBI Taxonomy" id="1650592"/>
    <lineage>
        <taxon>Bacteria</taxon>
        <taxon>Bacillati</taxon>
        <taxon>Actinomycetota</taxon>
        <taxon>Actinomycetes</taxon>
        <taxon>Micrococcales</taxon>
        <taxon>Micrococcaceae</taxon>
        <taxon>Arthrobacter</taxon>
    </lineage>
</organism>
<protein>
    <recommendedName>
        <fullName evidence="18">PTS beta-glucoside transporter subunit EIIBCA</fullName>
    </recommendedName>
</protein>
<dbReference type="PROSITE" id="PS01035">
    <property type="entry name" value="PTS_EIIB_TYPE_1_CYS"/>
    <property type="match status" value="1"/>
</dbReference>
<reference evidence="17" key="1">
    <citation type="journal article" date="2019" name="Int. J. Syst. Evol. Microbiol.">
        <title>The Global Catalogue of Microorganisms (GCM) 10K type strain sequencing project: providing services to taxonomists for standard genome sequencing and annotation.</title>
        <authorList>
            <consortium name="The Broad Institute Genomics Platform"/>
            <consortium name="The Broad Institute Genome Sequencing Center for Infectious Disease"/>
            <person name="Wu L."/>
            <person name="Ma J."/>
        </authorList>
    </citation>
    <scope>NUCLEOTIDE SEQUENCE [LARGE SCALE GENOMIC DNA]</scope>
    <source>
        <strain evidence="17">JCM 18514</strain>
    </source>
</reference>
<evidence type="ECO:0000256" key="10">
    <source>
        <dbReference type="ARBA" id="ARBA00023136"/>
    </source>
</evidence>
<keyword evidence="7 12" id="KW-0812">Transmembrane</keyword>
<evidence type="ECO:0000256" key="4">
    <source>
        <dbReference type="ARBA" id="ARBA00022597"/>
    </source>
</evidence>
<keyword evidence="3" id="KW-1003">Cell membrane</keyword>
<dbReference type="EMBL" id="BAABKK010000003">
    <property type="protein sequence ID" value="GAA5189437.1"/>
    <property type="molecule type" value="Genomic_DNA"/>
</dbReference>
<keyword evidence="5" id="KW-0808">Transferase</keyword>
<dbReference type="InterPro" id="IPR001996">
    <property type="entry name" value="PTS_IIB_1"/>
</dbReference>
<evidence type="ECO:0000256" key="11">
    <source>
        <dbReference type="PROSITE-ProRule" id="PRU00421"/>
    </source>
</evidence>
<comment type="caution">
    <text evidence="16">The sequence shown here is derived from an EMBL/GenBank/DDBJ whole genome shotgun (WGS) entry which is preliminary data.</text>
</comment>
<feature type="domain" description="PTS EIIB type-1" evidence="14">
    <location>
        <begin position="6"/>
        <end position="88"/>
    </location>
</feature>
<evidence type="ECO:0000313" key="16">
    <source>
        <dbReference type="EMBL" id="GAA5189437.1"/>
    </source>
</evidence>
<dbReference type="PROSITE" id="PS51103">
    <property type="entry name" value="PTS_EIIC_TYPE_1"/>
    <property type="match status" value="1"/>
</dbReference>
<evidence type="ECO:0000256" key="9">
    <source>
        <dbReference type="ARBA" id="ARBA00022989"/>
    </source>
</evidence>
<dbReference type="PANTHER" id="PTHR30175:SF1">
    <property type="entry name" value="PTS SYSTEM ARBUTIN-, CELLOBIOSE-, AND SALICIN-SPECIFIC EIIBC COMPONENT-RELATED"/>
    <property type="match status" value="1"/>
</dbReference>
<dbReference type="InterPro" id="IPR018113">
    <property type="entry name" value="PTrfase_EIIB_Cys"/>
</dbReference>
<dbReference type="Pfam" id="PF02378">
    <property type="entry name" value="PTS_EIIC"/>
    <property type="match status" value="1"/>
</dbReference>
<dbReference type="Pfam" id="PF00367">
    <property type="entry name" value="PTS_EIIB"/>
    <property type="match status" value="1"/>
</dbReference>
<gene>
    <name evidence="16" type="ORF">GCM10023346_03990</name>
</gene>
<evidence type="ECO:0000256" key="8">
    <source>
        <dbReference type="ARBA" id="ARBA00022777"/>
    </source>
</evidence>
<evidence type="ECO:0000313" key="17">
    <source>
        <dbReference type="Proteomes" id="UP001500200"/>
    </source>
</evidence>
<evidence type="ECO:0000256" key="3">
    <source>
        <dbReference type="ARBA" id="ARBA00022475"/>
    </source>
</evidence>
<evidence type="ECO:0000256" key="1">
    <source>
        <dbReference type="ARBA" id="ARBA00004651"/>
    </source>
</evidence>
<feature type="transmembrane region" description="Helical" evidence="12">
    <location>
        <begin position="289"/>
        <end position="308"/>
    </location>
</feature>
<feature type="domain" description="PTS EIIC type-1" evidence="15">
    <location>
        <begin position="109"/>
        <end position="468"/>
    </location>
</feature>
<name>A0ABP9S1U4_9MICC</name>
<keyword evidence="10 12" id="KW-0472">Membrane</keyword>
<dbReference type="Proteomes" id="UP001500200">
    <property type="component" value="Unassembled WGS sequence"/>
</dbReference>
<accession>A0ABP9S1U4</accession>
<dbReference type="NCBIfam" id="TIGR00830">
    <property type="entry name" value="PTBA"/>
    <property type="match status" value="1"/>
</dbReference>
<dbReference type="InterPro" id="IPR011055">
    <property type="entry name" value="Dup_hybrid_motif"/>
</dbReference>
<feature type="transmembrane region" description="Helical" evidence="12">
    <location>
        <begin position="150"/>
        <end position="170"/>
    </location>
</feature>
<feature type="transmembrane region" description="Helical" evidence="12">
    <location>
        <begin position="253"/>
        <end position="277"/>
    </location>
</feature>
<evidence type="ECO:0000256" key="6">
    <source>
        <dbReference type="ARBA" id="ARBA00022683"/>
    </source>
</evidence>
<dbReference type="Pfam" id="PF00358">
    <property type="entry name" value="PTS_EIIA_1"/>
    <property type="match status" value="1"/>
</dbReference>
<feature type="transmembrane region" description="Helical" evidence="12">
    <location>
        <begin position="385"/>
        <end position="402"/>
    </location>
</feature>
<feature type="transmembrane region" description="Helical" evidence="12">
    <location>
        <begin position="208"/>
        <end position="233"/>
    </location>
</feature>
<keyword evidence="6" id="KW-0598">Phosphotransferase system</keyword>
<feature type="transmembrane region" description="Helical" evidence="12">
    <location>
        <begin position="176"/>
        <end position="196"/>
    </location>
</feature>
<feature type="transmembrane region" description="Helical" evidence="12">
    <location>
        <begin position="118"/>
        <end position="138"/>
    </location>
</feature>
<feature type="active site" description="Phosphocysteine intermediate; for EIIB activity" evidence="11">
    <location>
        <position position="28"/>
    </location>
</feature>
<evidence type="ECO:0008006" key="18">
    <source>
        <dbReference type="Google" id="ProtNLM"/>
    </source>
</evidence>
<dbReference type="PROSITE" id="PS00371">
    <property type="entry name" value="PTS_EIIA_TYPE_1_HIS"/>
    <property type="match status" value="1"/>
</dbReference>
<dbReference type="InterPro" id="IPR011297">
    <property type="entry name" value="PTS_IIABC_b_glu"/>
</dbReference>
<keyword evidence="8" id="KW-0418">Kinase</keyword>
<dbReference type="InterPro" id="IPR013013">
    <property type="entry name" value="PTS_EIIC_1"/>
</dbReference>
<keyword evidence="9 12" id="KW-1133">Transmembrane helix</keyword>
<dbReference type="InterPro" id="IPR001127">
    <property type="entry name" value="PTS_EIIA_1_perm"/>
</dbReference>
<keyword evidence="2" id="KW-0813">Transport</keyword>
<evidence type="ECO:0000256" key="7">
    <source>
        <dbReference type="ARBA" id="ARBA00022692"/>
    </source>
</evidence>
<dbReference type="InterPro" id="IPR050558">
    <property type="entry name" value="PTS_Sugar-Specific_Components"/>
</dbReference>
<evidence type="ECO:0000256" key="2">
    <source>
        <dbReference type="ARBA" id="ARBA00022448"/>
    </source>
</evidence>
<dbReference type="PROSITE" id="PS51093">
    <property type="entry name" value="PTS_EIIA_TYPE_1"/>
    <property type="match status" value="1"/>
</dbReference>
<evidence type="ECO:0000259" key="13">
    <source>
        <dbReference type="PROSITE" id="PS51093"/>
    </source>
</evidence>
<comment type="subcellular location">
    <subcellularLocation>
        <location evidence="1">Cell membrane</location>
        <topology evidence="1">Multi-pass membrane protein</topology>
    </subcellularLocation>
</comment>
<dbReference type="InterPro" id="IPR003352">
    <property type="entry name" value="PTS_EIIC"/>
</dbReference>
<dbReference type="RefSeq" id="WP_345447538.1">
    <property type="nucleotide sequence ID" value="NZ_BAABKK010000003.1"/>
</dbReference>